<gene>
    <name evidence="3" type="primary">acpP</name>
    <name evidence="5" type="ORF">SAMN05660293_01943</name>
</gene>
<keyword evidence="3" id="KW-0444">Lipid biosynthesis</keyword>
<dbReference type="Gene3D" id="1.10.1200.10">
    <property type="entry name" value="ACP-like"/>
    <property type="match status" value="1"/>
</dbReference>
<dbReference type="UniPathway" id="UPA00094"/>
<keyword evidence="3" id="KW-0443">Lipid metabolism</keyword>
<name>A0A1T5DVP2_9BACT</name>
<comment type="subcellular location">
    <subcellularLocation>
        <location evidence="3">Cytoplasm</location>
    </subcellularLocation>
</comment>
<keyword evidence="3" id="KW-0275">Fatty acid biosynthesis</keyword>
<evidence type="ECO:0000256" key="1">
    <source>
        <dbReference type="ARBA" id="ARBA00022450"/>
    </source>
</evidence>
<dbReference type="RefSeq" id="WP_082214475.1">
    <property type="nucleotide sequence ID" value="NZ_FUZA01000002.1"/>
</dbReference>
<accession>A0A1T5DVP2</accession>
<dbReference type="OrthoDB" id="1004764at2"/>
<keyword evidence="6" id="KW-1185">Reference proteome</keyword>
<dbReference type="InterPro" id="IPR036736">
    <property type="entry name" value="ACP-like_sf"/>
</dbReference>
<organism evidence="5 6">
    <name type="scientific">Dyadobacter psychrophilus</name>
    <dbReference type="NCBI Taxonomy" id="651661"/>
    <lineage>
        <taxon>Bacteria</taxon>
        <taxon>Pseudomonadati</taxon>
        <taxon>Bacteroidota</taxon>
        <taxon>Cytophagia</taxon>
        <taxon>Cytophagales</taxon>
        <taxon>Spirosomataceae</taxon>
        <taxon>Dyadobacter</taxon>
    </lineage>
</organism>
<dbReference type="Pfam" id="PF00550">
    <property type="entry name" value="PP-binding"/>
    <property type="match status" value="1"/>
</dbReference>
<evidence type="ECO:0000259" key="4">
    <source>
        <dbReference type="PROSITE" id="PS50075"/>
    </source>
</evidence>
<evidence type="ECO:0000313" key="5">
    <source>
        <dbReference type="EMBL" id="SKB75777.1"/>
    </source>
</evidence>
<keyword evidence="3" id="KW-0963">Cytoplasm</keyword>
<dbReference type="SUPFAM" id="SSF47336">
    <property type="entry name" value="ACP-like"/>
    <property type="match status" value="1"/>
</dbReference>
<comment type="function">
    <text evidence="3">Carrier of the growing fatty acid chain in fatty acid biosynthesis.</text>
</comment>
<comment type="PTM">
    <text evidence="3">4'-phosphopantetheine is transferred from CoA to a specific serine of apo-ACP by AcpS. This modification is essential for activity because fatty acids are bound in thioester linkage to the sulfhydryl of the prosthetic group.</text>
</comment>
<feature type="modified residue" description="O-(pantetheine 4'-phosphoryl)serine" evidence="3">
    <location>
        <position position="46"/>
    </location>
</feature>
<dbReference type="InterPro" id="IPR003231">
    <property type="entry name" value="ACP"/>
</dbReference>
<dbReference type="GO" id="GO:0000036">
    <property type="term" value="F:acyl carrier activity"/>
    <property type="evidence" value="ECO:0007669"/>
    <property type="project" value="UniProtKB-UniRule"/>
</dbReference>
<proteinExistence type="inferred from homology"/>
<keyword evidence="3" id="KW-0276">Fatty acid metabolism</keyword>
<evidence type="ECO:0000256" key="2">
    <source>
        <dbReference type="ARBA" id="ARBA00022553"/>
    </source>
</evidence>
<evidence type="ECO:0000256" key="3">
    <source>
        <dbReference type="HAMAP-Rule" id="MF_01217"/>
    </source>
</evidence>
<dbReference type="InterPro" id="IPR009081">
    <property type="entry name" value="PP-bd_ACP"/>
</dbReference>
<feature type="domain" description="Carrier" evidence="4">
    <location>
        <begin position="8"/>
        <end position="86"/>
    </location>
</feature>
<dbReference type="HAMAP" id="MF_01217">
    <property type="entry name" value="Acyl_carrier"/>
    <property type="match status" value="1"/>
</dbReference>
<keyword evidence="2 3" id="KW-0597">Phosphoprotein</keyword>
<dbReference type="GO" id="GO:0005737">
    <property type="term" value="C:cytoplasm"/>
    <property type="evidence" value="ECO:0007669"/>
    <property type="project" value="UniProtKB-SubCell"/>
</dbReference>
<comment type="similarity">
    <text evidence="3">Belongs to the acyl carrier protein (ACP) family.</text>
</comment>
<dbReference type="PROSITE" id="PS50075">
    <property type="entry name" value="CARRIER"/>
    <property type="match status" value="1"/>
</dbReference>
<dbReference type="AlphaFoldDB" id="A0A1T5DVP2"/>
<sequence length="88" mass="10435">MYANDVKMSWEEVIEETRDFLSEEFEVDRNLILPENSLKETLDLDSLDYVDLVVLIEENLNIKITGEDFKEIVTFGDFYQLVRKKLNL</sequence>
<comment type="pathway">
    <text evidence="3">Lipid metabolism; fatty acid biosynthesis.</text>
</comment>
<keyword evidence="1 3" id="KW-0596">Phosphopantetheine</keyword>
<reference evidence="6" key="1">
    <citation type="submission" date="2017-02" db="EMBL/GenBank/DDBJ databases">
        <authorList>
            <person name="Varghese N."/>
            <person name="Submissions S."/>
        </authorList>
    </citation>
    <scope>NUCLEOTIDE SEQUENCE [LARGE SCALE GENOMIC DNA]</scope>
    <source>
        <strain evidence="6">DSM 22270</strain>
    </source>
</reference>
<dbReference type="Proteomes" id="UP000190897">
    <property type="component" value="Unassembled WGS sequence"/>
</dbReference>
<dbReference type="EMBL" id="FUZA01000002">
    <property type="protein sequence ID" value="SKB75777.1"/>
    <property type="molecule type" value="Genomic_DNA"/>
</dbReference>
<evidence type="ECO:0000313" key="6">
    <source>
        <dbReference type="Proteomes" id="UP000190897"/>
    </source>
</evidence>
<dbReference type="STRING" id="651661.SAMN05660293_01943"/>
<protein>
    <recommendedName>
        <fullName evidence="3">Acyl carrier protein</fullName>
        <shortName evidence="3">ACP</shortName>
    </recommendedName>
</protein>